<dbReference type="RefSeq" id="WP_156156288.1">
    <property type="nucleotide sequence ID" value="NZ_CP007501.1"/>
</dbReference>
<dbReference type="PATRIC" id="fig|576611.7.peg.1503"/>
<dbReference type="STRING" id="1835254.CL55_00014770"/>
<sequence>MMQKLRVKLARWILGKHCPCYQMGYHTMVDFQQRSADQLEKAKQAQSAKH</sequence>
<name>A0A0E3ZKS9_9BURK</name>
<gene>
    <name evidence="1" type="ORF">CL55_00014770</name>
</gene>
<dbReference type="KEGG" id="pdq:CL55_00014770"/>
<dbReference type="EMBL" id="CP007501">
    <property type="protein sequence ID" value="AKD25810.1"/>
    <property type="molecule type" value="Genomic_DNA"/>
</dbReference>
<dbReference type="AlphaFoldDB" id="A0A0E3ZKS9"/>
<evidence type="ECO:0000313" key="2">
    <source>
        <dbReference type="Proteomes" id="UP000061135"/>
    </source>
</evidence>
<dbReference type="HOGENOM" id="CLU_3132766_0_0_4"/>
<organism evidence="1 2">
    <name type="scientific">Polynucleobacter duraquae</name>
    <dbReference type="NCBI Taxonomy" id="1835254"/>
    <lineage>
        <taxon>Bacteria</taxon>
        <taxon>Pseudomonadati</taxon>
        <taxon>Pseudomonadota</taxon>
        <taxon>Betaproteobacteria</taxon>
        <taxon>Burkholderiales</taxon>
        <taxon>Burkholderiaceae</taxon>
        <taxon>Polynucleobacter</taxon>
    </lineage>
</organism>
<dbReference type="OrthoDB" id="9134093at2"/>
<reference evidence="1 2" key="1">
    <citation type="submission" date="2014-03" db="EMBL/GenBank/DDBJ databases">
        <title>Genome of Polynucleobacter strain MWH-MoK4.</title>
        <authorList>
            <person name="Hahn M.W."/>
        </authorList>
    </citation>
    <scope>NUCLEOTIDE SEQUENCE [LARGE SCALE GENOMIC DNA]</scope>
    <source>
        <strain evidence="1 2">MWH-MoK4</strain>
    </source>
</reference>
<keyword evidence="2" id="KW-1185">Reference proteome</keyword>
<protein>
    <submittedName>
        <fullName evidence="1">Uncharacterized protein</fullName>
    </submittedName>
</protein>
<evidence type="ECO:0000313" key="1">
    <source>
        <dbReference type="EMBL" id="AKD25810.1"/>
    </source>
</evidence>
<dbReference type="Proteomes" id="UP000061135">
    <property type="component" value="Chromosome"/>
</dbReference>
<accession>A0A0E3ZKS9</accession>
<proteinExistence type="predicted"/>